<name>A0ACD3YVG2_FUSSC</name>
<proteinExistence type="predicted"/>
<protein>
    <submittedName>
        <fullName evidence="1">Uncharacterized protein</fullName>
    </submittedName>
</protein>
<evidence type="ECO:0000313" key="1">
    <source>
        <dbReference type="EMBL" id="UPK92833.1"/>
    </source>
</evidence>
<organism evidence="1 2">
    <name type="scientific">Fusarium solani subsp. cucurbitae</name>
    <name type="common">Neocosmosporum cucurbitae</name>
    <dbReference type="NCBI Taxonomy" id="2747967"/>
    <lineage>
        <taxon>Eukaryota</taxon>
        <taxon>Fungi</taxon>
        <taxon>Dikarya</taxon>
        <taxon>Ascomycota</taxon>
        <taxon>Pezizomycotina</taxon>
        <taxon>Sordariomycetes</taxon>
        <taxon>Hypocreomycetidae</taxon>
        <taxon>Hypocreales</taxon>
        <taxon>Nectriaceae</taxon>
        <taxon>Fusarium</taxon>
        <taxon>Fusarium solani species complex</taxon>
    </lineage>
</organism>
<dbReference type="Proteomes" id="UP000830768">
    <property type="component" value="Chromosome 3"/>
</dbReference>
<evidence type="ECO:0000313" key="2">
    <source>
        <dbReference type="Proteomes" id="UP000830768"/>
    </source>
</evidence>
<sequence>MDHLDHGRRTTPSHQPTAGVRMLREEIENIGRCGFPNSELISLRQIPSGKSFNNRIYFLNLRHPTDQTSSGTEERPEQKVVLKVNGRFFGSNKIQNEVACLQLLQKHCPSVPTPRVLAWSEDGQAATFATPYKIASHPLDIPSGLDKLDHGGWILMTELTGSPCVTTGLGDATIMDLGRQLADIVSCWRHYIPAQKHCGNIRLPYHESDGGNIPQVDSSALTIQGILQAGIDVTEPITNINDYYRIRLAKKLWVLESSDTYARNRSLAEPIRAFMHDILPQLELASCTGMTDEEYIFTHKDLSPRNVLISGQPPQITGIVDFEFGGFFPPIEEFLNDFISNKGDWPQAFYNSYLDHLEKNGITTPKSLNPNVWNRNYRLETLTARVAPWELPGCYEGKGLGTKLDRAESDARDMLQKLSHPEKLQEQHIQYGEDVASSP</sequence>
<gene>
    <name evidence="1" type="ORF">LCI18_003768</name>
</gene>
<accession>A0ACD3YVG2</accession>
<dbReference type="EMBL" id="CP090032">
    <property type="protein sequence ID" value="UPK92833.1"/>
    <property type="molecule type" value="Genomic_DNA"/>
</dbReference>
<reference evidence="1" key="1">
    <citation type="submission" date="2021-11" db="EMBL/GenBank/DDBJ databases">
        <title>Fusarium solani-melongenae Genome sequencing and assembly.</title>
        <authorList>
            <person name="Xie S."/>
            <person name="Huang L."/>
            <person name="Zhang X."/>
        </authorList>
    </citation>
    <scope>NUCLEOTIDE SEQUENCE</scope>
    <source>
        <strain evidence="1">CRI 24-3</strain>
    </source>
</reference>
<keyword evidence="2" id="KW-1185">Reference proteome</keyword>